<gene>
    <name evidence="1" type="ORF">GPLA_2130</name>
</gene>
<keyword evidence="2" id="KW-1185">Reference proteome</keyword>
<dbReference type="EMBL" id="BAER01000046">
    <property type="protein sequence ID" value="GAC33035.1"/>
    <property type="molecule type" value="Genomic_DNA"/>
</dbReference>
<accession>K7ACF3</accession>
<dbReference type="STRING" id="1129793.GPLA_2130"/>
<dbReference type="AlphaFoldDB" id="K7ACF3"/>
<comment type="caution">
    <text evidence="1">The sequence shown here is derived from an EMBL/GenBank/DDBJ whole genome shotgun (WGS) entry which is preliminary data.</text>
</comment>
<dbReference type="Proteomes" id="UP000006322">
    <property type="component" value="Unassembled WGS sequence"/>
</dbReference>
<evidence type="ECO:0000313" key="1">
    <source>
        <dbReference type="EMBL" id="GAC33035.1"/>
    </source>
</evidence>
<sequence length="37" mass="4315">MYKSILLIGLIFSLKCSLTFAYEDKIERVGYSQSKIR</sequence>
<name>K7ACF3_9ALTE</name>
<proteinExistence type="predicted"/>
<protein>
    <submittedName>
        <fullName evidence="1">Uncharacterized protein</fullName>
    </submittedName>
</protein>
<organism evidence="1 2">
    <name type="scientific">Paraglaciecola polaris LMG 21857</name>
    <dbReference type="NCBI Taxonomy" id="1129793"/>
    <lineage>
        <taxon>Bacteria</taxon>
        <taxon>Pseudomonadati</taxon>
        <taxon>Pseudomonadota</taxon>
        <taxon>Gammaproteobacteria</taxon>
        <taxon>Alteromonadales</taxon>
        <taxon>Alteromonadaceae</taxon>
        <taxon>Paraglaciecola</taxon>
    </lineage>
</organism>
<evidence type="ECO:0000313" key="2">
    <source>
        <dbReference type="Proteomes" id="UP000006322"/>
    </source>
</evidence>
<reference evidence="2" key="1">
    <citation type="journal article" date="2014" name="Environ. Microbiol.">
        <title>Comparative genomics of the marine bacterial genus Glaciecola reveals the high degree of genomic diversity and genomic characteristic for cold adaptation.</title>
        <authorList>
            <person name="Qin Q.L."/>
            <person name="Xie B.B."/>
            <person name="Yu Y."/>
            <person name="Shu Y.L."/>
            <person name="Rong J.C."/>
            <person name="Zhang Y.J."/>
            <person name="Zhao D.L."/>
            <person name="Chen X.L."/>
            <person name="Zhang X.Y."/>
            <person name="Chen B."/>
            <person name="Zhou B.C."/>
            <person name="Zhang Y.Z."/>
        </authorList>
    </citation>
    <scope>NUCLEOTIDE SEQUENCE [LARGE SCALE GENOMIC DNA]</scope>
    <source>
        <strain evidence="2">LMG 21857</strain>
    </source>
</reference>